<dbReference type="Gene3D" id="3.60.120.10">
    <property type="entry name" value="Anthranilate synthase"/>
    <property type="match status" value="1"/>
</dbReference>
<dbReference type="SUPFAM" id="SSF56322">
    <property type="entry name" value="ADC synthase"/>
    <property type="match status" value="1"/>
</dbReference>
<evidence type="ECO:0000256" key="2">
    <source>
        <dbReference type="ARBA" id="ARBA00005297"/>
    </source>
</evidence>
<dbReference type="InterPro" id="IPR004561">
    <property type="entry name" value="IsoChor_synthase"/>
</dbReference>
<dbReference type="EMBL" id="SKBQ01000070">
    <property type="protein sequence ID" value="TPX08960.1"/>
    <property type="molecule type" value="Genomic_DNA"/>
</dbReference>
<proteinExistence type="inferred from homology"/>
<keyword evidence="4" id="KW-0413">Isomerase</keyword>
<dbReference type="EC" id="5.4.4.2" evidence="3"/>
<dbReference type="InterPro" id="IPR015890">
    <property type="entry name" value="Chorismate_C"/>
</dbReference>
<sequence length="413" mass="43576">MTLHDRVTQNGGGSFIYTSPYHSLQTSGCFATIETSAHDGQDPAGNFQQQLSAAFAEAKSAGIRNPVVVGAIPFDTTQPSALFIPEHVQFFSRNDHTHDSLNHSRAPIPPVTTTAHLTPSRQVFEDMVSQGIAATRQGDVEKVVLSRIVDITTRDPLDALDLFQRLVAQNPASYNFHVPLPDGGSLVGASPELLLRLEDNGTFTSHPLAGSARRSPHDARADRAAGQALLSSRKDRHEHSLVVDAVRAQLAPRAASLLTAPSEPELVATPTLWHLGTRIAGSTATAADNALSLACLLHPTPALSGAPHAAARGLIRDLEPFDRGLFGGLVGWCDADGGNGEWAVAIRCARVRPGGPRRSTARLFAGAGIVPASDPAAEWRETEAKLATMLDALGLSGAVRTTSDGGEHGRASL</sequence>
<gene>
    <name evidence="8" type="ORF">E0L32_009539</name>
</gene>
<evidence type="ECO:0000313" key="9">
    <source>
        <dbReference type="Proteomes" id="UP000319257"/>
    </source>
</evidence>
<dbReference type="Proteomes" id="UP000319257">
    <property type="component" value="Unassembled WGS sequence"/>
</dbReference>
<organism evidence="8 9">
    <name type="scientific">Thyridium curvatum</name>
    <dbReference type="NCBI Taxonomy" id="1093900"/>
    <lineage>
        <taxon>Eukaryota</taxon>
        <taxon>Fungi</taxon>
        <taxon>Dikarya</taxon>
        <taxon>Ascomycota</taxon>
        <taxon>Pezizomycotina</taxon>
        <taxon>Sordariomycetes</taxon>
        <taxon>Sordariomycetidae</taxon>
        <taxon>Thyridiales</taxon>
        <taxon>Thyridiaceae</taxon>
        <taxon>Thyridium</taxon>
    </lineage>
</organism>
<evidence type="ECO:0000256" key="3">
    <source>
        <dbReference type="ARBA" id="ARBA00012824"/>
    </source>
</evidence>
<dbReference type="GeneID" id="41976986"/>
<feature type="domain" description="Chorismate-utilising enzyme C-terminal" evidence="7">
    <location>
        <begin position="121"/>
        <end position="385"/>
    </location>
</feature>
<evidence type="ECO:0000256" key="1">
    <source>
        <dbReference type="ARBA" id="ARBA00000799"/>
    </source>
</evidence>
<reference evidence="8 9" key="1">
    <citation type="submission" date="2019-06" db="EMBL/GenBank/DDBJ databases">
        <title>Draft genome sequence of the filamentous fungus Phialemoniopsis curvata isolated from diesel fuel.</title>
        <authorList>
            <person name="Varaljay V.A."/>
            <person name="Lyon W.J."/>
            <person name="Crouch A.L."/>
            <person name="Drake C.E."/>
            <person name="Hollomon J.M."/>
            <person name="Nadeau L.J."/>
            <person name="Nunn H.S."/>
            <person name="Stevenson B.S."/>
            <person name="Bojanowski C.L."/>
            <person name="Crookes-Goodson W.J."/>
        </authorList>
    </citation>
    <scope>NUCLEOTIDE SEQUENCE [LARGE SCALE GENOMIC DNA]</scope>
    <source>
        <strain evidence="8 9">D216</strain>
    </source>
</reference>
<dbReference type="InterPro" id="IPR005801">
    <property type="entry name" value="ADC_synthase"/>
</dbReference>
<comment type="caution">
    <text evidence="8">The sequence shown here is derived from an EMBL/GenBank/DDBJ whole genome shotgun (WGS) entry which is preliminary data.</text>
</comment>
<evidence type="ECO:0000256" key="5">
    <source>
        <dbReference type="ARBA" id="ARBA00041564"/>
    </source>
</evidence>
<evidence type="ECO:0000256" key="4">
    <source>
        <dbReference type="ARBA" id="ARBA00023235"/>
    </source>
</evidence>
<dbReference type="Pfam" id="PF00425">
    <property type="entry name" value="Chorismate_bind"/>
    <property type="match status" value="1"/>
</dbReference>
<dbReference type="PANTHER" id="PTHR42839">
    <property type="entry name" value="ISOCHORISMATE SYNTHASE ENTC"/>
    <property type="match status" value="1"/>
</dbReference>
<dbReference type="PANTHER" id="PTHR42839:SF2">
    <property type="entry name" value="ISOCHORISMATE SYNTHASE ENTC"/>
    <property type="match status" value="1"/>
</dbReference>
<evidence type="ECO:0000256" key="6">
    <source>
        <dbReference type="SAM" id="MobiDB-lite"/>
    </source>
</evidence>
<dbReference type="NCBIfam" id="TIGR00543">
    <property type="entry name" value="isochor_syn"/>
    <property type="match status" value="1"/>
</dbReference>
<dbReference type="STRING" id="1093900.A0A507AXE1"/>
<keyword evidence="9" id="KW-1185">Reference proteome</keyword>
<comment type="catalytic activity">
    <reaction evidence="1">
        <text>chorismate = isochorismate</text>
        <dbReference type="Rhea" id="RHEA:18985"/>
        <dbReference type="ChEBI" id="CHEBI:29748"/>
        <dbReference type="ChEBI" id="CHEBI:29780"/>
        <dbReference type="EC" id="5.4.4.2"/>
    </reaction>
</comment>
<accession>A0A507AXE1</accession>
<name>A0A507AXE1_9PEZI</name>
<dbReference type="GO" id="GO:0008909">
    <property type="term" value="F:isochorismate synthase activity"/>
    <property type="evidence" value="ECO:0007669"/>
    <property type="project" value="UniProtKB-EC"/>
</dbReference>
<dbReference type="AlphaFoldDB" id="A0A507AXE1"/>
<dbReference type="OrthoDB" id="8119704at2759"/>
<protein>
    <recommendedName>
        <fullName evidence="3">isochorismate synthase</fullName>
        <ecNumber evidence="3">5.4.4.2</ecNumber>
    </recommendedName>
    <alternativeName>
        <fullName evidence="5">Isochorismate mutase</fullName>
    </alternativeName>
</protein>
<dbReference type="InParanoid" id="A0A507AXE1"/>
<comment type="similarity">
    <text evidence="2">Belongs to the isochorismate synthase family.</text>
</comment>
<dbReference type="RefSeq" id="XP_030990671.1">
    <property type="nucleotide sequence ID" value="XM_031144515.1"/>
</dbReference>
<feature type="region of interest" description="Disordered" evidence="6">
    <location>
        <begin position="205"/>
        <end position="225"/>
    </location>
</feature>
<evidence type="ECO:0000313" key="8">
    <source>
        <dbReference type="EMBL" id="TPX08960.1"/>
    </source>
</evidence>
<evidence type="ECO:0000259" key="7">
    <source>
        <dbReference type="Pfam" id="PF00425"/>
    </source>
</evidence>